<dbReference type="InterPro" id="IPR020845">
    <property type="entry name" value="AMP-binding_CS"/>
</dbReference>
<dbReference type="Pfam" id="PF13193">
    <property type="entry name" value="AMP-binding_C"/>
    <property type="match status" value="1"/>
</dbReference>
<dbReference type="InterPro" id="IPR025110">
    <property type="entry name" value="AMP-bd_C"/>
</dbReference>
<evidence type="ECO:0000259" key="1">
    <source>
        <dbReference type="Pfam" id="PF00501"/>
    </source>
</evidence>
<protein>
    <submittedName>
        <fullName evidence="3">Acyl-CoA synthetase</fullName>
    </submittedName>
</protein>
<name>A0A8J3JD40_9ACTN</name>
<dbReference type="RefSeq" id="WP_203664922.1">
    <property type="nucleotide sequence ID" value="NZ_BAAAZM010000034.1"/>
</dbReference>
<organism evidence="3 4">
    <name type="scientific">Actinocatenispora rupis</name>
    <dbReference type="NCBI Taxonomy" id="519421"/>
    <lineage>
        <taxon>Bacteria</taxon>
        <taxon>Bacillati</taxon>
        <taxon>Actinomycetota</taxon>
        <taxon>Actinomycetes</taxon>
        <taxon>Micromonosporales</taxon>
        <taxon>Micromonosporaceae</taxon>
        <taxon>Actinocatenispora</taxon>
    </lineage>
</organism>
<dbReference type="Pfam" id="PF00501">
    <property type="entry name" value="AMP-binding"/>
    <property type="match status" value="1"/>
</dbReference>
<sequence length="499" mass="52413">MTTLAALTRRAHERYATARAVYDGARWLTFAELGAAARRIAHRLAAAGVRPGDRVVVALDNRPEVLLVEHALYATGLVRVALSSRLHGREIAAIAADCGARVVLCEDDAADAVRIRCAATDPGTDTRVVTPGGGLAELVGPGVPAEYPEWPEPGPDDLAALMYTSGSTGEPKGAMVAQRGWVAMVRAFWAALPPVGPGDVVVHAAPMSHFGGSAGSAVTLRGGAAVPVRRFDPDAVLDAVAEHAATVLPSVPTMLKALTDAAAGRTDLASLRAIPYGGSAISAPAAARAYAVFGDVLYQCYGLSEALAPVTVLDARDHAAGGARLASAGRPVPEVEVRIDADTGEVLLRGACVLPGYWQRPPATADGWFHTGDIGRFDDDGYLYLVDRLRDVIVSGGFTVYPSEVERAIAELPDVRDVVVYGMPHERWGEAVAAVVVPRPGATLTAEDVVAACRSRLASYKKPLHVEFTDSLPTASTGKVARRELRAAAWSRHGRRVGE</sequence>
<dbReference type="PANTHER" id="PTHR43767">
    <property type="entry name" value="LONG-CHAIN-FATTY-ACID--COA LIGASE"/>
    <property type="match status" value="1"/>
</dbReference>
<dbReference type="PROSITE" id="PS00455">
    <property type="entry name" value="AMP_BINDING"/>
    <property type="match status" value="1"/>
</dbReference>
<keyword evidence="4" id="KW-1185">Reference proteome</keyword>
<gene>
    <name evidence="3" type="ORF">Aru02nite_71360</name>
</gene>
<proteinExistence type="predicted"/>
<dbReference type="GO" id="GO:0016877">
    <property type="term" value="F:ligase activity, forming carbon-sulfur bonds"/>
    <property type="evidence" value="ECO:0007669"/>
    <property type="project" value="UniProtKB-ARBA"/>
</dbReference>
<dbReference type="EMBL" id="BOMB01000055">
    <property type="protein sequence ID" value="GID16247.1"/>
    <property type="molecule type" value="Genomic_DNA"/>
</dbReference>
<dbReference type="Gene3D" id="3.40.50.12780">
    <property type="entry name" value="N-terminal domain of ligase-like"/>
    <property type="match status" value="1"/>
</dbReference>
<evidence type="ECO:0000313" key="3">
    <source>
        <dbReference type="EMBL" id="GID16247.1"/>
    </source>
</evidence>
<dbReference type="InterPro" id="IPR045851">
    <property type="entry name" value="AMP-bd_C_sf"/>
</dbReference>
<dbReference type="InterPro" id="IPR042099">
    <property type="entry name" value="ANL_N_sf"/>
</dbReference>
<dbReference type="InterPro" id="IPR000873">
    <property type="entry name" value="AMP-dep_synth/lig_dom"/>
</dbReference>
<dbReference type="PANTHER" id="PTHR43767:SF7">
    <property type="entry name" value="MEDIUM_LONG-CHAIN-FATTY-ACID--COA LIGASE FADD8"/>
    <property type="match status" value="1"/>
</dbReference>
<reference evidence="3" key="1">
    <citation type="submission" date="2021-01" db="EMBL/GenBank/DDBJ databases">
        <title>Whole genome shotgun sequence of Actinocatenispora rupis NBRC 107355.</title>
        <authorList>
            <person name="Komaki H."/>
            <person name="Tamura T."/>
        </authorList>
    </citation>
    <scope>NUCLEOTIDE SEQUENCE</scope>
    <source>
        <strain evidence="3">NBRC 107355</strain>
    </source>
</reference>
<dbReference type="Gene3D" id="3.30.300.30">
    <property type="match status" value="1"/>
</dbReference>
<dbReference type="SUPFAM" id="SSF56801">
    <property type="entry name" value="Acetyl-CoA synthetase-like"/>
    <property type="match status" value="1"/>
</dbReference>
<evidence type="ECO:0000259" key="2">
    <source>
        <dbReference type="Pfam" id="PF13193"/>
    </source>
</evidence>
<dbReference type="InterPro" id="IPR050237">
    <property type="entry name" value="ATP-dep_AMP-bd_enzyme"/>
</dbReference>
<feature type="domain" description="AMP-dependent synthetase/ligase" evidence="1">
    <location>
        <begin position="10"/>
        <end position="358"/>
    </location>
</feature>
<comment type="caution">
    <text evidence="3">The sequence shown here is derived from an EMBL/GenBank/DDBJ whole genome shotgun (WGS) entry which is preliminary data.</text>
</comment>
<evidence type="ECO:0000313" key="4">
    <source>
        <dbReference type="Proteomes" id="UP000612808"/>
    </source>
</evidence>
<dbReference type="Proteomes" id="UP000612808">
    <property type="component" value="Unassembled WGS sequence"/>
</dbReference>
<accession>A0A8J3JD40</accession>
<dbReference type="AlphaFoldDB" id="A0A8J3JD40"/>
<feature type="domain" description="AMP-binding enzyme C-terminal" evidence="2">
    <location>
        <begin position="404"/>
        <end position="479"/>
    </location>
</feature>